<feature type="binding site" evidence="6">
    <location>
        <position position="257"/>
    </location>
    <ligand>
        <name>Mg(2+)</name>
        <dbReference type="ChEBI" id="CHEBI:18420"/>
    </ligand>
</feature>
<protein>
    <recommendedName>
        <fullName evidence="6 8">Phosphoglucosamine mutase</fullName>
        <ecNumber evidence="6 8">5.4.2.10</ecNumber>
    </recommendedName>
</protein>
<dbReference type="InterPro" id="IPR016066">
    <property type="entry name" value="A-D-PHexomutase_CS"/>
</dbReference>
<dbReference type="Pfam" id="PF02880">
    <property type="entry name" value="PGM_PMM_III"/>
    <property type="match status" value="1"/>
</dbReference>
<dbReference type="OrthoDB" id="9803322at2"/>
<accession>A0A1Q8SWT5</accession>
<feature type="domain" description="Alpha-D-phosphohexomutase alpha/beta/alpha" evidence="12">
    <location>
        <begin position="270"/>
        <end position="377"/>
    </location>
</feature>
<dbReference type="NCBIfam" id="TIGR01455">
    <property type="entry name" value="glmM"/>
    <property type="match status" value="1"/>
</dbReference>
<dbReference type="Gene3D" id="3.30.310.50">
    <property type="entry name" value="Alpha-D-phosphohexomutase, C-terminal domain"/>
    <property type="match status" value="1"/>
</dbReference>
<dbReference type="GO" id="GO:0000287">
    <property type="term" value="F:magnesium ion binding"/>
    <property type="evidence" value="ECO:0007669"/>
    <property type="project" value="UniProtKB-UniRule"/>
</dbReference>
<dbReference type="InterPro" id="IPR005846">
    <property type="entry name" value="A-D-PHexomutase_a/b/a-III"/>
</dbReference>
<reference evidence="13 14" key="1">
    <citation type="submission" date="2016-12" db="EMBL/GenBank/DDBJ databases">
        <title>Draft genome sequences of strains Salinicola socius SMB35, Salinicola sp. MH3R3-1 and Chromohalobacter sp. SMB17 from the Verkhnekamsk potash mining region of Russia.</title>
        <authorList>
            <person name="Mavrodi D.V."/>
            <person name="Olsson B.E."/>
            <person name="Korsakova E.S."/>
            <person name="Pyankova A."/>
            <person name="Mavrodi O.V."/>
            <person name="Plotnikova E.G."/>
        </authorList>
    </citation>
    <scope>NUCLEOTIDE SEQUENCE [LARGE SCALE GENOMIC DNA]</scope>
    <source>
        <strain evidence="13 14">SMB35</strain>
    </source>
</reference>
<dbReference type="PRINTS" id="PR00509">
    <property type="entry name" value="PGMPMM"/>
</dbReference>
<evidence type="ECO:0000256" key="5">
    <source>
        <dbReference type="ARBA" id="ARBA00023235"/>
    </source>
</evidence>
<feature type="binding site" description="via phosphate group" evidence="6">
    <location>
        <position position="114"/>
    </location>
    <ligand>
        <name>Mg(2+)</name>
        <dbReference type="ChEBI" id="CHEBI:18420"/>
    </ligand>
</feature>
<feature type="domain" description="Alpha-D-phosphohexomutase C-terminal" evidence="9">
    <location>
        <begin position="385"/>
        <end position="454"/>
    </location>
</feature>
<evidence type="ECO:0000259" key="9">
    <source>
        <dbReference type="Pfam" id="PF00408"/>
    </source>
</evidence>
<dbReference type="FunFam" id="3.40.120.10:FF:000001">
    <property type="entry name" value="Phosphoglucosamine mutase"/>
    <property type="match status" value="1"/>
</dbReference>
<dbReference type="SUPFAM" id="SSF55957">
    <property type="entry name" value="Phosphoglucomutase, C-terminal domain"/>
    <property type="match status" value="1"/>
</dbReference>
<dbReference type="EMBL" id="MSDO01000002">
    <property type="protein sequence ID" value="OLO05802.1"/>
    <property type="molecule type" value="Genomic_DNA"/>
</dbReference>
<dbReference type="Proteomes" id="UP000186878">
    <property type="component" value="Unassembled WGS sequence"/>
</dbReference>
<dbReference type="GO" id="GO:0009252">
    <property type="term" value="P:peptidoglycan biosynthetic process"/>
    <property type="evidence" value="ECO:0007669"/>
    <property type="project" value="UniProtKB-ARBA"/>
</dbReference>
<evidence type="ECO:0000259" key="12">
    <source>
        <dbReference type="Pfam" id="PF02880"/>
    </source>
</evidence>
<dbReference type="PROSITE" id="PS00710">
    <property type="entry name" value="PGM_PMM"/>
    <property type="match status" value="1"/>
</dbReference>
<comment type="similarity">
    <text evidence="1 6 7">Belongs to the phosphohexose mutase family.</text>
</comment>
<evidence type="ECO:0000313" key="13">
    <source>
        <dbReference type="EMBL" id="OLO05802.1"/>
    </source>
</evidence>
<organism evidence="13 14">
    <name type="scientific">Salinicola socius</name>
    <dbReference type="NCBI Taxonomy" id="404433"/>
    <lineage>
        <taxon>Bacteria</taxon>
        <taxon>Pseudomonadati</taxon>
        <taxon>Pseudomonadota</taxon>
        <taxon>Gammaproteobacteria</taxon>
        <taxon>Oceanospirillales</taxon>
        <taxon>Halomonadaceae</taxon>
        <taxon>Salinicola</taxon>
    </lineage>
</organism>
<sequence length="461" mass="49690">MSRRYFGTDGIRGTVGEYPITADFMLKLGWAMGRVLSRKLSGSQARQKSAQSTRPKVIIGKDTRISGYMFESALEAGLSAAGADVSLLGPMPTPGIAYLTRTFRADAGIVISASHNPYQDNGIKFFSAEGLKLADEVETEIEEELDKPLETMAPNQLGKAVRINDAAGRYIEFCKSTVHNRLELHGLRIVLDCAHGATYHIAPNVFRELGADVSVIGGEPDGLNINQGVGSTHTERLSEAVLARQADLGIAFDGDGDRVLMIDRRGALVDGDEILYIIARDLHARGKLNGGVVGTLMTNFGLAAAFEKQGIPFERAQVGDRYVVERLLANDWLLGGEASGHIVCRNVQTTGDGIVSALQVLAVMVRENAPLEQLLDGFDKTPQSLVNVRLPSGTDARALLESQALRQTVEAVEDELGGSGRVLLRPSGTEPLIRVMVEGRPRFDVQAMAERIANSVETLIA</sequence>
<dbReference type="InterPro" id="IPR005845">
    <property type="entry name" value="A-D-PHexomutase_a/b/a-II"/>
</dbReference>
<keyword evidence="14" id="KW-1185">Reference proteome</keyword>
<dbReference type="NCBIfam" id="NF008139">
    <property type="entry name" value="PRK10887.1"/>
    <property type="match status" value="1"/>
</dbReference>
<comment type="caution">
    <text evidence="13">The sequence shown here is derived from an EMBL/GenBank/DDBJ whole genome shotgun (WGS) entry which is preliminary data.</text>
</comment>
<dbReference type="PANTHER" id="PTHR42946">
    <property type="entry name" value="PHOSPHOHEXOSE MUTASE"/>
    <property type="match status" value="1"/>
</dbReference>
<dbReference type="InterPro" id="IPR016055">
    <property type="entry name" value="A-D-PHexomutase_a/b/a-I/II/III"/>
</dbReference>
<comment type="catalytic activity">
    <reaction evidence="6 8">
        <text>alpha-D-glucosamine 1-phosphate = D-glucosamine 6-phosphate</text>
        <dbReference type="Rhea" id="RHEA:23424"/>
        <dbReference type="ChEBI" id="CHEBI:58516"/>
        <dbReference type="ChEBI" id="CHEBI:58725"/>
        <dbReference type="EC" id="5.4.2.10"/>
    </reaction>
</comment>
<dbReference type="CDD" id="cd05802">
    <property type="entry name" value="GlmM"/>
    <property type="match status" value="1"/>
</dbReference>
<dbReference type="AlphaFoldDB" id="A0A1Q8SWT5"/>
<feature type="domain" description="Alpha-D-phosphohexomutase alpha/beta/alpha" evidence="10">
    <location>
        <begin position="3"/>
        <end position="148"/>
    </location>
</feature>
<feature type="domain" description="Alpha-D-phosphohexomutase alpha/beta/alpha" evidence="11">
    <location>
        <begin position="169"/>
        <end position="266"/>
    </location>
</feature>
<dbReference type="GO" id="GO:0005975">
    <property type="term" value="P:carbohydrate metabolic process"/>
    <property type="evidence" value="ECO:0007669"/>
    <property type="project" value="InterPro"/>
</dbReference>
<evidence type="ECO:0000256" key="4">
    <source>
        <dbReference type="ARBA" id="ARBA00022842"/>
    </source>
</evidence>
<gene>
    <name evidence="6" type="primary">glmM</name>
    <name evidence="13" type="ORF">BTW07_02330</name>
</gene>
<keyword evidence="5 6" id="KW-0413">Isomerase</keyword>
<evidence type="ECO:0000313" key="14">
    <source>
        <dbReference type="Proteomes" id="UP000186878"/>
    </source>
</evidence>
<feature type="active site" description="Phosphoserine intermediate" evidence="6">
    <location>
        <position position="114"/>
    </location>
</feature>
<dbReference type="GO" id="GO:0008966">
    <property type="term" value="F:phosphoglucosamine mutase activity"/>
    <property type="evidence" value="ECO:0007669"/>
    <property type="project" value="UniProtKB-UniRule"/>
</dbReference>
<dbReference type="InterPro" id="IPR006352">
    <property type="entry name" value="GlmM_bact"/>
</dbReference>
<evidence type="ECO:0000259" key="10">
    <source>
        <dbReference type="Pfam" id="PF02878"/>
    </source>
</evidence>
<dbReference type="RefSeq" id="WP_075568546.1">
    <property type="nucleotide sequence ID" value="NZ_MSDO01000002.1"/>
</dbReference>
<evidence type="ECO:0000256" key="2">
    <source>
        <dbReference type="ARBA" id="ARBA00022553"/>
    </source>
</evidence>
<keyword evidence="2 6" id="KW-0597">Phosphoprotein</keyword>
<dbReference type="Pfam" id="PF02879">
    <property type="entry name" value="PGM_PMM_II"/>
    <property type="match status" value="1"/>
</dbReference>
<keyword evidence="3 6" id="KW-0479">Metal-binding</keyword>
<dbReference type="PANTHER" id="PTHR42946:SF1">
    <property type="entry name" value="PHOSPHOGLUCOMUTASE (ALPHA-D-GLUCOSE-1,6-BISPHOSPHATE-DEPENDENT)"/>
    <property type="match status" value="1"/>
</dbReference>
<keyword evidence="4 6" id="KW-0460">Magnesium</keyword>
<name>A0A1Q8SWT5_9GAMM</name>
<dbReference type="Pfam" id="PF00408">
    <property type="entry name" value="PGM_PMM_IV"/>
    <property type="match status" value="1"/>
</dbReference>
<evidence type="ECO:0000259" key="11">
    <source>
        <dbReference type="Pfam" id="PF02879"/>
    </source>
</evidence>
<dbReference type="STRING" id="404433.BTW07_02330"/>
<feature type="binding site" evidence="6">
    <location>
        <position position="253"/>
    </location>
    <ligand>
        <name>Mg(2+)</name>
        <dbReference type="ChEBI" id="CHEBI:18420"/>
    </ligand>
</feature>
<dbReference type="GO" id="GO:0006048">
    <property type="term" value="P:UDP-N-acetylglucosamine biosynthetic process"/>
    <property type="evidence" value="ECO:0007669"/>
    <property type="project" value="TreeGrafter"/>
</dbReference>
<evidence type="ECO:0000256" key="3">
    <source>
        <dbReference type="ARBA" id="ARBA00022723"/>
    </source>
</evidence>
<dbReference type="GO" id="GO:0005829">
    <property type="term" value="C:cytosol"/>
    <property type="evidence" value="ECO:0007669"/>
    <property type="project" value="TreeGrafter"/>
</dbReference>
<dbReference type="SUPFAM" id="SSF53738">
    <property type="entry name" value="Phosphoglucomutase, first 3 domains"/>
    <property type="match status" value="3"/>
</dbReference>
<dbReference type="FunFam" id="3.30.310.50:FF:000001">
    <property type="entry name" value="Phosphoglucosamine mutase"/>
    <property type="match status" value="1"/>
</dbReference>
<dbReference type="InterPro" id="IPR005841">
    <property type="entry name" value="Alpha-D-phosphohexomutase_SF"/>
</dbReference>
<evidence type="ECO:0000256" key="1">
    <source>
        <dbReference type="ARBA" id="ARBA00010231"/>
    </source>
</evidence>
<dbReference type="InterPro" id="IPR005843">
    <property type="entry name" value="A-D-PHexomutase_C"/>
</dbReference>
<comment type="cofactor">
    <cofactor evidence="6">
        <name>Mg(2+)</name>
        <dbReference type="ChEBI" id="CHEBI:18420"/>
    </cofactor>
    <text evidence="6">Binds 1 Mg(2+) ion per subunit.</text>
</comment>
<dbReference type="InterPro" id="IPR005844">
    <property type="entry name" value="A-D-PHexomutase_a/b/a-I"/>
</dbReference>
<comment type="PTM">
    <text evidence="6">Activated by phosphorylation.</text>
</comment>
<evidence type="ECO:0000256" key="6">
    <source>
        <dbReference type="HAMAP-Rule" id="MF_01554"/>
    </source>
</evidence>
<dbReference type="HAMAP" id="MF_01554_B">
    <property type="entry name" value="GlmM_B"/>
    <property type="match status" value="1"/>
</dbReference>
<dbReference type="GO" id="GO:0004615">
    <property type="term" value="F:phosphomannomutase activity"/>
    <property type="evidence" value="ECO:0007669"/>
    <property type="project" value="TreeGrafter"/>
</dbReference>
<dbReference type="InterPro" id="IPR050060">
    <property type="entry name" value="Phosphoglucosamine_mutase"/>
</dbReference>
<dbReference type="InterPro" id="IPR036900">
    <property type="entry name" value="A-D-PHexomutase_C_sf"/>
</dbReference>
<dbReference type="Pfam" id="PF02878">
    <property type="entry name" value="PGM_PMM_I"/>
    <property type="match status" value="1"/>
</dbReference>
<dbReference type="EC" id="5.4.2.10" evidence="6 8"/>
<proteinExistence type="inferred from homology"/>
<evidence type="ECO:0000256" key="8">
    <source>
        <dbReference type="RuleBase" id="RU004327"/>
    </source>
</evidence>
<dbReference type="FunFam" id="3.40.120.10:FF:000003">
    <property type="entry name" value="Phosphoglucosamine mutase"/>
    <property type="match status" value="1"/>
</dbReference>
<feature type="binding site" evidence="6">
    <location>
        <position position="255"/>
    </location>
    <ligand>
        <name>Mg(2+)</name>
        <dbReference type="ChEBI" id="CHEBI:18420"/>
    </ligand>
</feature>
<evidence type="ECO:0000256" key="7">
    <source>
        <dbReference type="RuleBase" id="RU004326"/>
    </source>
</evidence>
<comment type="function">
    <text evidence="6 8">Catalyzes the conversion of glucosamine-6-phosphate to glucosamine-1-phosphate.</text>
</comment>
<feature type="modified residue" description="Phosphoserine" evidence="6">
    <location>
        <position position="114"/>
    </location>
</feature>
<dbReference type="Gene3D" id="3.40.120.10">
    <property type="entry name" value="Alpha-D-Glucose-1,6-Bisphosphate, subunit A, domain 3"/>
    <property type="match status" value="3"/>
</dbReference>